<keyword evidence="3" id="KW-1185">Reference proteome</keyword>
<evidence type="ECO:0000256" key="1">
    <source>
        <dbReference type="SAM" id="MobiDB-lite"/>
    </source>
</evidence>
<dbReference type="KEGG" id="cfj:CFIO01_12885"/>
<sequence length="205" mass="22331">MDNIHQPRHAATSHITTLNFEEPYAPSPSFLGILPSQRAEDSPQVQFNKLEQTKAETKPCGPGGAWPSHPTGVTPQLLIASDDLRAFVLWHTLFQATTNRHLTQLSNQARQPNCSEKFLVSSRRFELSSSGTRPLATTATNKDNCDVSNPIIQDPAPHQAEDRLLARIPGSLGLEVPCVSNISNPAQPRSAQLSPSKVPRISASD</sequence>
<accession>A0A010RH84</accession>
<gene>
    <name evidence="2" type="ORF">CFIO01_12885</name>
</gene>
<protein>
    <submittedName>
        <fullName evidence="2">Uncharacterized protein</fullName>
    </submittedName>
</protein>
<feature type="region of interest" description="Disordered" evidence="1">
    <location>
        <begin position="129"/>
        <end position="148"/>
    </location>
</feature>
<reference evidence="2 3" key="1">
    <citation type="submission" date="2014-02" db="EMBL/GenBank/DDBJ databases">
        <title>The genome sequence of Colletotrichum fioriniae PJ7.</title>
        <authorList>
            <person name="Baroncelli R."/>
            <person name="Thon M.R."/>
        </authorList>
    </citation>
    <scope>NUCLEOTIDE SEQUENCE [LARGE SCALE GENOMIC DNA]</scope>
    <source>
        <strain evidence="2 3">PJ7</strain>
    </source>
</reference>
<dbReference type="EMBL" id="JARH01000745">
    <property type="protein sequence ID" value="EXF77199.1"/>
    <property type="molecule type" value="Genomic_DNA"/>
</dbReference>
<feature type="region of interest" description="Disordered" evidence="1">
    <location>
        <begin position="183"/>
        <end position="205"/>
    </location>
</feature>
<organism evidence="2 3">
    <name type="scientific">Colletotrichum fioriniae PJ7</name>
    <dbReference type="NCBI Taxonomy" id="1445577"/>
    <lineage>
        <taxon>Eukaryota</taxon>
        <taxon>Fungi</taxon>
        <taxon>Dikarya</taxon>
        <taxon>Ascomycota</taxon>
        <taxon>Pezizomycotina</taxon>
        <taxon>Sordariomycetes</taxon>
        <taxon>Hypocreomycetidae</taxon>
        <taxon>Glomerellales</taxon>
        <taxon>Glomerellaceae</taxon>
        <taxon>Colletotrichum</taxon>
        <taxon>Colletotrichum acutatum species complex</taxon>
    </lineage>
</organism>
<evidence type="ECO:0000313" key="3">
    <source>
        <dbReference type="Proteomes" id="UP000020467"/>
    </source>
</evidence>
<evidence type="ECO:0000313" key="2">
    <source>
        <dbReference type="EMBL" id="EXF77199.1"/>
    </source>
</evidence>
<feature type="compositionally biased region" description="Polar residues" evidence="1">
    <location>
        <begin position="183"/>
        <end position="195"/>
    </location>
</feature>
<name>A0A010RH84_9PEZI</name>
<comment type="caution">
    <text evidence="2">The sequence shown here is derived from an EMBL/GenBank/DDBJ whole genome shotgun (WGS) entry which is preliminary data.</text>
</comment>
<dbReference type="HOGENOM" id="CLU_1337412_0_0_1"/>
<dbReference type="Proteomes" id="UP000020467">
    <property type="component" value="Unassembled WGS sequence"/>
</dbReference>
<dbReference type="AlphaFoldDB" id="A0A010RH84"/>
<proteinExistence type="predicted"/>